<sequence length="252" mass="29228">MPKNDQFKMRSKDLVVKTQPSKKKSNPIIITVNVEHPPPLDAEYFVLKKQGRCLKFPNAFVFYRTAYNQTLRSKGIKLSQSDVSASASTVWNSLSAEIKNFYFNFASDVRERYMSRYPVSYYRCEYKSESKSIVTSKDEPKKLKKYNFVYENYNPKVVKKISFQETQPAKVVPSQLNDTINPSDQPNQPNLPANVPSLNENIITGQPSLFNETYALWTSYSNLFQLDTMDLNHSFSYSEIHNNSFENENQQF</sequence>
<proteinExistence type="predicted"/>
<keyword evidence="2" id="KW-1185">Reference proteome</keyword>
<evidence type="ECO:0000313" key="2">
    <source>
        <dbReference type="Proteomes" id="UP000789920"/>
    </source>
</evidence>
<comment type="caution">
    <text evidence="1">The sequence shown here is derived from an EMBL/GenBank/DDBJ whole genome shotgun (WGS) entry which is preliminary data.</text>
</comment>
<evidence type="ECO:0000313" key="1">
    <source>
        <dbReference type="EMBL" id="CAG8657008.1"/>
    </source>
</evidence>
<accession>A0ACA9NI14</accession>
<dbReference type="EMBL" id="CAJVQC010014419">
    <property type="protein sequence ID" value="CAG8657008.1"/>
    <property type="molecule type" value="Genomic_DNA"/>
</dbReference>
<name>A0ACA9NI14_9GLOM</name>
<gene>
    <name evidence="1" type="ORF">RPERSI_LOCUS8113</name>
</gene>
<organism evidence="1 2">
    <name type="scientific">Racocetra persica</name>
    <dbReference type="NCBI Taxonomy" id="160502"/>
    <lineage>
        <taxon>Eukaryota</taxon>
        <taxon>Fungi</taxon>
        <taxon>Fungi incertae sedis</taxon>
        <taxon>Mucoromycota</taxon>
        <taxon>Glomeromycotina</taxon>
        <taxon>Glomeromycetes</taxon>
        <taxon>Diversisporales</taxon>
        <taxon>Gigasporaceae</taxon>
        <taxon>Racocetra</taxon>
    </lineage>
</organism>
<protein>
    <submittedName>
        <fullName evidence="1">16544_t:CDS:1</fullName>
    </submittedName>
</protein>
<dbReference type="Proteomes" id="UP000789920">
    <property type="component" value="Unassembled WGS sequence"/>
</dbReference>
<feature type="non-terminal residue" evidence="1">
    <location>
        <position position="252"/>
    </location>
</feature>
<reference evidence="1" key="1">
    <citation type="submission" date="2021-06" db="EMBL/GenBank/DDBJ databases">
        <authorList>
            <person name="Kallberg Y."/>
            <person name="Tangrot J."/>
            <person name="Rosling A."/>
        </authorList>
    </citation>
    <scope>NUCLEOTIDE SEQUENCE</scope>
    <source>
        <strain evidence="1">MA461A</strain>
    </source>
</reference>